<evidence type="ECO:0000313" key="4">
    <source>
        <dbReference type="Proteomes" id="UP000248553"/>
    </source>
</evidence>
<evidence type="ECO:0000259" key="2">
    <source>
        <dbReference type="Pfam" id="PF18962"/>
    </source>
</evidence>
<organism evidence="3 4">
    <name type="scientific">Hymenobacter edaphi</name>
    <dbReference type="NCBI Taxonomy" id="2211146"/>
    <lineage>
        <taxon>Bacteria</taxon>
        <taxon>Pseudomonadati</taxon>
        <taxon>Bacteroidota</taxon>
        <taxon>Cytophagia</taxon>
        <taxon>Cytophagales</taxon>
        <taxon>Hymenobacteraceae</taxon>
        <taxon>Hymenobacter</taxon>
    </lineage>
</organism>
<dbReference type="Pfam" id="PF17963">
    <property type="entry name" value="Big_9"/>
    <property type="match status" value="1"/>
</dbReference>
<protein>
    <recommendedName>
        <fullName evidence="5">Secretion system C-terminal sorting domain-containing protein</fullName>
    </recommendedName>
</protein>
<dbReference type="InterPro" id="IPR026444">
    <property type="entry name" value="Secre_tail"/>
</dbReference>
<sequence>MGFLSSTAALAQTTPAFPRNEPFKGSAATSFTFGGAARLTGTGGTGNDAVGQGYLRLTDALTNQAGYAIDNIGFPAGAGFTISFEFFSYGRTTADGADGFSVFLVDANQPSGGFRIGASGGSLGYAQKTIDPVSAGVTKGYIGIGIDEFGNYSAGTEGRSGGSPAVDASGRVPNGVAIRGAGNGSAGTDYPYLTGTAPGALGFALDVPTARAQAGSADYRRAYIDVVPTTAGSTTTYRITVRIQHGGAVRTAIENFQVATPPQNLRLGFAGSTGGSTNVHEIRNLNLVQVPFAADDAATTAYNAAVTVPILSNDVAPGSNIDPATVDLDPNTAGVQASLAVPGKGTFAVNAQGVVTFTPSGSFAGTVVAPYTVQSVLRGDYTSSPANISVTVQGADVATTVSGPTAATAGSLITYAMRTANAGGLTATSVVPKLQLPAGLPAANVTATGGTYDPGSGWVTFGPISSLSATAAPVDNTVTFRAPTTGPVDGLATAASSAVPDPIDTNNSATVTTAIGAAPLPVTLTDFTARAQGADALLTWHTAQEKNNDRFEVERSRTGREFERVGTLPGRGNATTVSEYRHTDPGAARAGAGTVYYRLRQVDFDGTATYSEVRAVQFDAQAAPAAVTLYPNPAAEQATLDLSRLPAARYAVRILDLTGRLVQEQAVSGGSQPALSLRGLRPGAYVVQVRGAGRVVSLPLVRY</sequence>
<name>A0A328BLZ2_9BACT</name>
<proteinExistence type="predicted"/>
<dbReference type="AlphaFoldDB" id="A0A328BLZ2"/>
<comment type="caution">
    <text evidence="3">The sequence shown here is derived from an EMBL/GenBank/DDBJ whole genome shotgun (WGS) entry which is preliminary data.</text>
</comment>
<dbReference type="InterPro" id="IPR013783">
    <property type="entry name" value="Ig-like_fold"/>
</dbReference>
<dbReference type="SUPFAM" id="SSF49899">
    <property type="entry name" value="Concanavalin A-like lectins/glucanases"/>
    <property type="match status" value="1"/>
</dbReference>
<accession>A0A328BLZ2</accession>
<evidence type="ECO:0000259" key="1">
    <source>
        <dbReference type="Pfam" id="PF01345"/>
    </source>
</evidence>
<dbReference type="InterPro" id="IPR013320">
    <property type="entry name" value="ConA-like_dom_sf"/>
</dbReference>
<dbReference type="Pfam" id="PF18962">
    <property type="entry name" value="Por_Secre_tail"/>
    <property type="match status" value="1"/>
</dbReference>
<dbReference type="GO" id="GO:0005975">
    <property type="term" value="P:carbohydrate metabolic process"/>
    <property type="evidence" value="ECO:0007669"/>
    <property type="project" value="UniProtKB-ARBA"/>
</dbReference>
<gene>
    <name evidence="3" type="ORF">DLM85_08010</name>
</gene>
<dbReference type="EMBL" id="QHKM01000002">
    <property type="protein sequence ID" value="RAK67977.1"/>
    <property type="molecule type" value="Genomic_DNA"/>
</dbReference>
<evidence type="ECO:0000313" key="3">
    <source>
        <dbReference type="EMBL" id="RAK67977.1"/>
    </source>
</evidence>
<dbReference type="InterPro" id="IPR001434">
    <property type="entry name" value="OmcB-like_DUF11"/>
</dbReference>
<dbReference type="GO" id="GO:0004553">
    <property type="term" value="F:hydrolase activity, hydrolyzing O-glycosyl compounds"/>
    <property type="evidence" value="ECO:0007669"/>
    <property type="project" value="UniProtKB-ARBA"/>
</dbReference>
<dbReference type="NCBIfam" id="TIGR04183">
    <property type="entry name" value="Por_Secre_tail"/>
    <property type="match status" value="1"/>
</dbReference>
<dbReference type="Gene3D" id="2.60.40.10">
    <property type="entry name" value="Immunoglobulins"/>
    <property type="match status" value="1"/>
</dbReference>
<feature type="domain" description="DUF11" evidence="1">
    <location>
        <begin position="397"/>
        <end position="512"/>
    </location>
</feature>
<keyword evidence="4" id="KW-1185">Reference proteome</keyword>
<reference evidence="4" key="1">
    <citation type="submission" date="2018-05" db="EMBL/GenBank/DDBJ databases">
        <authorList>
            <person name="Nie L."/>
        </authorList>
    </citation>
    <scope>NUCLEOTIDE SEQUENCE [LARGE SCALE GENOMIC DNA]</scope>
    <source>
        <strain evidence="4">NL</strain>
    </source>
</reference>
<evidence type="ECO:0008006" key="5">
    <source>
        <dbReference type="Google" id="ProtNLM"/>
    </source>
</evidence>
<feature type="domain" description="Secretion system C-terminal sorting" evidence="2">
    <location>
        <begin position="629"/>
        <end position="692"/>
    </location>
</feature>
<dbReference type="Gene3D" id="2.60.120.200">
    <property type="match status" value="1"/>
</dbReference>
<dbReference type="Proteomes" id="UP000248553">
    <property type="component" value="Unassembled WGS sequence"/>
</dbReference>
<dbReference type="Pfam" id="PF01345">
    <property type="entry name" value="DUF11"/>
    <property type="match status" value="1"/>
</dbReference>